<feature type="compositionally biased region" description="Basic and acidic residues" evidence="7">
    <location>
        <begin position="948"/>
        <end position="969"/>
    </location>
</feature>
<evidence type="ECO:0000256" key="7">
    <source>
        <dbReference type="SAM" id="MobiDB-lite"/>
    </source>
</evidence>
<sequence>MTSKKDLTWLQQGVCCWVDQEDKIDENKQSEKQENIFQRAKVIRLDLENNVIDVEFESDKTVYEVSLDKVYECNKNEEITYEDMVDMEILNEPEILQNIKKHYKKDKIFTKIGPTLIVMNPYKYIPELFNDEIFEQIRSDSQKQNFDMSQSIPHVWSIAANSYYSLFEEDKNQAIVISGESGAGKTENTKQAMKFLTSLSENKNLFILDENEANQESSIEEKILRCNPILEAFGNAKTVQNDNSSRFGKYVRIWIDRTSKKIQGASINKYLLEKTRITTVAAGERNYHIFYHMIKGKNQEELNKYYLSNDPSIYKYLDSDCVNVAGVRDKELYEQVQASFNKLNFQKHEQEAIYSIVAAVILLGNIDFDDSQYSDTNPCSISNQELIKQIAELLQVDSETLVKCLTLKIRYIGKQTIESPLSKIDCQVQRNSFSKALYDKLFEWLVSKLNLDIQPERQSQDYLSLGLLDIFGFENFKVNSFELQQLFIEYVFKSEKKEFISEGLEDKLGNLVFKDNQHIIDFIDYKGTGLFDLLDESCALANNNDSQLLAKIQKTHEKSEALKQEKLKSVKTFTVKHTAKDVEYCIDGFRQKNLDEIVQSQQDLISNTQNNNILNIWKNQIDGVQYEETESQQGPAKRKNKSDKYLGAKFRNQMNELMGELQSCGVHFIRCLKPNELKTKGVFFQNFVMQQVRYLGLLESVKIRKEGYPLRMQYQHFYEKYREIDTKYRNIPYKKMQENQEQLKVACQDISNSSFKGNNQLQNLENDVLYGNSKIYMRFEASQILGEALQQWWKERQILLKKIQKQGRVFIFRKKVISKLKRIKEIIQKYNKLQALYKGYKQRKQYKKLQGSKRLYISIDTKQQSLMKNVFNSLIDCIKEKIFQLELQKKEKQEQERLIKEQKEKEEQERQIKEQKVKEEQERLAKEKQQKEEQLRIQKEKEELNKKQLQQEEELKNKQNQVEEIKEEAQPQQQNQEKKQIQQTQEQEQNNQQNILSSNISQSQIISHEYRKQENGLQQTWLNCQEPRDSGKIQQAQNQIENGKQLKIEDIYMAAYKNGLNSQQSPLIQQGKSTITNKSVYQSNIEQYNDPDEATELSNFEDNFIQTVEKNDFLSYCDQIIVRGANFSKSHKIEKIMTFQKNALKEPLTRCSDYAREADILFRCILKIGGNRRSRFPLSFQQNNCLSLCMGYDSLDGQEEYTVYNSQLMNTHRYANQSQNLAQKYNQNVLVPSDKGEINPQQVILRLLNGVINDKWIVLRDELYLSLCSISFFKSFKQI</sequence>
<keyword evidence="5 6" id="KW-0009">Actin-binding</keyword>
<dbReference type="Gene3D" id="3.40.850.10">
    <property type="entry name" value="Kinesin motor domain"/>
    <property type="match status" value="1"/>
</dbReference>
<feature type="binding site" evidence="6">
    <location>
        <begin position="179"/>
        <end position="186"/>
    </location>
    <ligand>
        <name>ATP</name>
        <dbReference type="ChEBI" id="CHEBI:30616"/>
    </ligand>
</feature>
<dbReference type="GO" id="GO:0016459">
    <property type="term" value="C:myosin complex"/>
    <property type="evidence" value="ECO:0007669"/>
    <property type="project" value="UniProtKB-KW"/>
</dbReference>
<gene>
    <name evidence="9" type="ORF">PPERSA_00469</name>
</gene>
<dbReference type="GO" id="GO:0016020">
    <property type="term" value="C:membrane"/>
    <property type="evidence" value="ECO:0007669"/>
    <property type="project" value="TreeGrafter"/>
</dbReference>
<dbReference type="PANTHER" id="PTHR13140">
    <property type="entry name" value="MYOSIN"/>
    <property type="match status" value="1"/>
</dbReference>
<dbReference type="SUPFAM" id="SSF52540">
    <property type="entry name" value="P-loop containing nucleoside triphosphate hydrolases"/>
    <property type="match status" value="1"/>
</dbReference>
<dbReference type="PROSITE" id="PS50096">
    <property type="entry name" value="IQ"/>
    <property type="match status" value="1"/>
</dbReference>
<evidence type="ECO:0000256" key="1">
    <source>
        <dbReference type="ARBA" id="ARBA00022741"/>
    </source>
</evidence>
<dbReference type="AlphaFoldDB" id="A0A0V0QI15"/>
<dbReference type="OrthoDB" id="287394at2759"/>
<evidence type="ECO:0000256" key="5">
    <source>
        <dbReference type="ARBA" id="ARBA00023203"/>
    </source>
</evidence>
<dbReference type="Gene3D" id="1.20.58.530">
    <property type="match status" value="1"/>
</dbReference>
<dbReference type="PRINTS" id="PR00193">
    <property type="entry name" value="MYOSINHEAVY"/>
</dbReference>
<accession>A0A0V0QI15</accession>
<evidence type="ECO:0000256" key="2">
    <source>
        <dbReference type="ARBA" id="ARBA00022840"/>
    </source>
</evidence>
<name>A0A0V0QI15_PSEPJ</name>
<dbReference type="GO" id="GO:0000146">
    <property type="term" value="F:microfilament motor activity"/>
    <property type="evidence" value="ECO:0007669"/>
    <property type="project" value="TreeGrafter"/>
</dbReference>
<dbReference type="EMBL" id="LDAU01000162">
    <property type="protein sequence ID" value="KRX01847.1"/>
    <property type="molecule type" value="Genomic_DNA"/>
</dbReference>
<dbReference type="Pfam" id="PF00063">
    <property type="entry name" value="Myosin_head"/>
    <property type="match status" value="1"/>
</dbReference>
<dbReference type="GO" id="GO:0005524">
    <property type="term" value="F:ATP binding"/>
    <property type="evidence" value="ECO:0007669"/>
    <property type="project" value="UniProtKB-UniRule"/>
</dbReference>
<dbReference type="GO" id="GO:0007015">
    <property type="term" value="P:actin filament organization"/>
    <property type="evidence" value="ECO:0007669"/>
    <property type="project" value="TreeGrafter"/>
</dbReference>
<feature type="compositionally biased region" description="Low complexity" evidence="7">
    <location>
        <begin position="970"/>
        <end position="993"/>
    </location>
</feature>
<evidence type="ECO:0000256" key="3">
    <source>
        <dbReference type="ARBA" id="ARBA00023123"/>
    </source>
</evidence>
<keyword evidence="9" id="KW-0378">Hydrolase</keyword>
<protein>
    <submittedName>
        <fullName evidence="9">p-loop containing nucleoside triphosphate hydrolase</fullName>
    </submittedName>
</protein>
<comment type="similarity">
    <text evidence="6">Belongs to the TRAFAC class myosin-kinesin ATPase superfamily. Myosin family.</text>
</comment>
<dbReference type="InParanoid" id="A0A0V0QI15"/>
<dbReference type="OMA" id="IMALECE"/>
<dbReference type="PANTHER" id="PTHR13140:SF706">
    <property type="entry name" value="DILUTE CLASS UNCONVENTIONAL MYOSIN, ISOFORM C"/>
    <property type="match status" value="1"/>
</dbReference>
<dbReference type="GO" id="GO:0005737">
    <property type="term" value="C:cytoplasm"/>
    <property type="evidence" value="ECO:0007669"/>
    <property type="project" value="TreeGrafter"/>
</dbReference>
<organism evidence="9 10">
    <name type="scientific">Pseudocohnilembus persalinus</name>
    <name type="common">Ciliate</name>
    <dbReference type="NCBI Taxonomy" id="266149"/>
    <lineage>
        <taxon>Eukaryota</taxon>
        <taxon>Sar</taxon>
        <taxon>Alveolata</taxon>
        <taxon>Ciliophora</taxon>
        <taxon>Intramacronucleata</taxon>
        <taxon>Oligohymenophorea</taxon>
        <taxon>Scuticociliatia</taxon>
        <taxon>Philasterida</taxon>
        <taxon>Pseudocohnilembidae</taxon>
        <taxon>Pseudocohnilembus</taxon>
    </lineage>
</organism>
<keyword evidence="1 6" id="KW-0547">Nucleotide-binding</keyword>
<dbReference type="Proteomes" id="UP000054937">
    <property type="component" value="Unassembled WGS sequence"/>
</dbReference>
<proteinExistence type="inferred from homology"/>
<feature type="region of interest" description="Actin-binding" evidence="6">
    <location>
        <begin position="654"/>
        <end position="676"/>
    </location>
</feature>
<dbReference type="FunCoup" id="A0A0V0QI15">
    <property type="interactions" value="5"/>
</dbReference>
<dbReference type="PROSITE" id="PS51456">
    <property type="entry name" value="MYOSIN_MOTOR"/>
    <property type="match status" value="1"/>
</dbReference>
<dbReference type="Gene3D" id="1.20.120.720">
    <property type="entry name" value="Myosin VI head, motor domain, U50 subdomain"/>
    <property type="match status" value="1"/>
</dbReference>
<dbReference type="FunFam" id="1.10.10.820:FF:000001">
    <property type="entry name" value="Myosin heavy chain"/>
    <property type="match status" value="1"/>
</dbReference>
<dbReference type="InterPro" id="IPR001609">
    <property type="entry name" value="Myosin_head_motor_dom-like"/>
</dbReference>
<dbReference type="InterPro" id="IPR027417">
    <property type="entry name" value="P-loop_NTPase"/>
</dbReference>
<evidence type="ECO:0000256" key="4">
    <source>
        <dbReference type="ARBA" id="ARBA00023175"/>
    </source>
</evidence>
<dbReference type="InterPro" id="IPR036961">
    <property type="entry name" value="Kinesin_motor_dom_sf"/>
</dbReference>
<keyword evidence="4 6" id="KW-0505">Motor protein</keyword>
<feature type="region of interest" description="Disordered" evidence="7">
    <location>
        <begin position="948"/>
        <end position="993"/>
    </location>
</feature>
<evidence type="ECO:0000256" key="6">
    <source>
        <dbReference type="PROSITE-ProRule" id="PRU00782"/>
    </source>
</evidence>
<evidence type="ECO:0000313" key="9">
    <source>
        <dbReference type="EMBL" id="KRX01847.1"/>
    </source>
</evidence>
<evidence type="ECO:0000313" key="10">
    <source>
        <dbReference type="Proteomes" id="UP000054937"/>
    </source>
</evidence>
<dbReference type="SMART" id="SM00242">
    <property type="entry name" value="MYSc"/>
    <property type="match status" value="1"/>
</dbReference>
<keyword evidence="3 6" id="KW-0518">Myosin</keyword>
<comment type="caution">
    <text evidence="9">The sequence shown here is derived from an EMBL/GenBank/DDBJ whole genome shotgun (WGS) entry which is preliminary data.</text>
</comment>
<keyword evidence="10" id="KW-1185">Reference proteome</keyword>
<dbReference type="Gene3D" id="1.10.10.820">
    <property type="match status" value="1"/>
</dbReference>
<dbReference type="GO" id="GO:0016787">
    <property type="term" value="F:hydrolase activity"/>
    <property type="evidence" value="ECO:0007669"/>
    <property type="project" value="UniProtKB-KW"/>
</dbReference>
<feature type="domain" description="Myosin motor" evidence="8">
    <location>
        <begin position="79"/>
        <end position="790"/>
    </location>
</feature>
<dbReference type="GO" id="GO:0051015">
    <property type="term" value="F:actin filament binding"/>
    <property type="evidence" value="ECO:0007669"/>
    <property type="project" value="TreeGrafter"/>
</dbReference>
<evidence type="ECO:0000259" key="8">
    <source>
        <dbReference type="PROSITE" id="PS51456"/>
    </source>
</evidence>
<reference evidence="9 10" key="1">
    <citation type="journal article" date="2015" name="Sci. Rep.">
        <title>Genome of the facultative scuticociliatosis pathogen Pseudocohnilembus persalinus provides insight into its virulence through horizontal gene transfer.</title>
        <authorList>
            <person name="Xiong J."/>
            <person name="Wang G."/>
            <person name="Cheng J."/>
            <person name="Tian M."/>
            <person name="Pan X."/>
            <person name="Warren A."/>
            <person name="Jiang C."/>
            <person name="Yuan D."/>
            <person name="Miao W."/>
        </authorList>
    </citation>
    <scope>NUCLEOTIDE SEQUENCE [LARGE SCALE GENOMIC DNA]</scope>
    <source>
        <strain evidence="9">36N120E</strain>
    </source>
</reference>
<keyword evidence="2 6" id="KW-0067">ATP-binding</keyword>